<evidence type="ECO:0000313" key="3">
    <source>
        <dbReference type="Proteomes" id="UP000708208"/>
    </source>
</evidence>
<feature type="region of interest" description="Disordered" evidence="1">
    <location>
        <begin position="23"/>
        <end position="44"/>
    </location>
</feature>
<proteinExistence type="predicted"/>
<dbReference type="EMBL" id="CAJVCH010166490">
    <property type="protein sequence ID" value="CAG7728666.1"/>
    <property type="molecule type" value="Genomic_DNA"/>
</dbReference>
<dbReference type="OrthoDB" id="413122at2759"/>
<name>A0A8J2KNJ5_9HEXA</name>
<comment type="caution">
    <text evidence="2">The sequence shown here is derived from an EMBL/GenBank/DDBJ whole genome shotgun (WGS) entry which is preliminary data.</text>
</comment>
<evidence type="ECO:0000256" key="1">
    <source>
        <dbReference type="SAM" id="MobiDB-lite"/>
    </source>
</evidence>
<organism evidence="2 3">
    <name type="scientific">Allacma fusca</name>
    <dbReference type="NCBI Taxonomy" id="39272"/>
    <lineage>
        <taxon>Eukaryota</taxon>
        <taxon>Metazoa</taxon>
        <taxon>Ecdysozoa</taxon>
        <taxon>Arthropoda</taxon>
        <taxon>Hexapoda</taxon>
        <taxon>Collembola</taxon>
        <taxon>Symphypleona</taxon>
        <taxon>Sminthuridae</taxon>
        <taxon>Allacma</taxon>
    </lineage>
</organism>
<reference evidence="2" key="1">
    <citation type="submission" date="2021-06" db="EMBL/GenBank/DDBJ databases">
        <authorList>
            <person name="Hodson N. C."/>
            <person name="Mongue J. A."/>
            <person name="Jaron S. K."/>
        </authorList>
    </citation>
    <scope>NUCLEOTIDE SEQUENCE</scope>
</reference>
<feature type="compositionally biased region" description="Basic and acidic residues" evidence="1">
    <location>
        <begin position="32"/>
        <end position="44"/>
    </location>
</feature>
<protein>
    <submittedName>
        <fullName evidence="2">Uncharacterized protein</fullName>
    </submittedName>
</protein>
<evidence type="ECO:0000313" key="2">
    <source>
        <dbReference type="EMBL" id="CAG7728666.1"/>
    </source>
</evidence>
<dbReference type="AlphaFoldDB" id="A0A8J2KNJ5"/>
<gene>
    <name evidence="2" type="ORF">AFUS01_LOCUS17427</name>
</gene>
<keyword evidence="3" id="KW-1185">Reference proteome</keyword>
<accession>A0A8J2KNJ5</accession>
<sequence length="610" mass="69898">MICMFALLDHEEMYDFNLGLNHSQTDSSWEPSEEREPNVSDAEPKLDHCINTNEVQSNDLQAFRYLEQDRCFTDDASSNHPSECSDCEFRPKVSARTGSFPVNHYEQTDKMNNTAVHGTDVAVIVYNFEVDNVGWGRFVGFADGKDKLLRGWTDFVNEAFAACKRNNTGSPLKFTARCYGGFFHSENDIFSRKFQNYRREDVKKRLAHQTSAAVATEIHRGVDMEAILAGNENTRPERRLFGKMKYELNKEGDNCADPYWDLVEECKTERSSGQRFIRLLSNLPFYALMYSDEQANIIDALHYYKQPVIAHFDATGTLVQEIPDLEGSTRTYMYALSIASPFKGFAPIAVCEFLTNTHTADNLSDILRGYSKKVKVGRLRNKQLFQRIETDFGLALMYAALDVFGDGVKIKDYLNMCYMELCNQRQPFHVNFHVCRAHMMKTLMLELRVHYPKQSDVVHDLKYLLKKFLTSTTMGKVLFYIRKVMTLCLSEYHTMDVDNTLTTIHHTFPVGDNTDSFPFCALVVARATGSSDKASIYKSTCFGIVFQDMASNIADDALKHNSTKPNAYHSTSFASYLLRDILPYTPLLTHVMYDIRGDTHIRDHQWPAEY</sequence>
<dbReference type="Proteomes" id="UP000708208">
    <property type="component" value="Unassembled WGS sequence"/>
</dbReference>
<feature type="non-terminal residue" evidence="2">
    <location>
        <position position="1"/>
    </location>
</feature>